<keyword evidence="3" id="KW-0255">Endonuclease</keyword>
<dbReference type="InterPro" id="IPR012296">
    <property type="entry name" value="Nuclease_put_TT1808"/>
</dbReference>
<dbReference type="Proteomes" id="UP000471640">
    <property type="component" value="Unassembled WGS sequence"/>
</dbReference>
<dbReference type="PANTHER" id="PTHR34107:SF4">
    <property type="entry name" value="SLL1222 PROTEIN"/>
    <property type="match status" value="1"/>
</dbReference>
<comment type="caution">
    <text evidence="3">The sequence shown here is derived from an EMBL/GenBank/DDBJ whole genome shotgun (WGS) entry which is preliminary data.</text>
</comment>
<keyword evidence="3" id="KW-0378">Hydrolase</keyword>
<gene>
    <name evidence="3" type="ORF">G3480_13250</name>
</gene>
<dbReference type="RefSeq" id="WP_164654371.1">
    <property type="nucleotide sequence ID" value="NZ_JAAIJR010000049.1"/>
</dbReference>
<organism evidence="3 4">
    <name type="scientific">Thiorhodococcus mannitoliphagus</name>
    <dbReference type="NCBI Taxonomy" id="329406"/>
    <lineage>
        <taxon>Bacteria</taxon>
        <taxon>Pseudomonadati</taxon>
        <taxon>Pseudomonadota</taxon>
        <taxon>Gammaproteobacteria</taxon>
        <taxon>Chromatiales</taxon>
        <taxon>Chromatiaceae</taxon>
        <taxon>Thiorhodococcus</taxon>
    </lineage>
</organism>
<dbReference type="AlphaFoldDB" id="A0A6P1DU12"/>
<dbReference type="GO" id="GO:0004519">
    <property type="term" value="F:endonuclease activity"/>
    <property type="evidence" value="ECO:0007669"/>
    <property type="project" value="UniProtKB-KW"/>
</dbReference>
<dbReference type="EMBL" id="JAAIJR010000049">
    <property type="protein sequence ID" value="NEX21269.1"/>
    <property type="molecule type" value="Genomic_DNA"/>
</dbReference>
<feature type="region of interest" description="Disordered" evidence="1">
    <location>
        <begin position="31"/>
        <end position="54"/>
    </location>
</feature>
<dbReference type="InterPro" id="IPR011335">
    <property type="entry name" value="Restrct_endonuc-II-like"/>
</dbReference>
<accession>A0A6P1DU12</accession>
<proteinExistence type="predicted"/>
<evidence type="ECO:0000313" key="4">
    <source>
        <dbReference type="Proteomes" id="UP000471640"/>
    </source>
</evidence>
<sequence>MTSAAFRHATYEDLLDLPDNQVGEIIGGRLHAQPRPAPRHARAASGLGADLGTPFDRGRGGPGGWWILDEPELHLDADILVPDLAGWRRQRLPRLPETAWFETPPDWVAEVLSPATARKDRDLKMPRYAAAGVAHCWIIDPDIRTLEAYANQGGQWLAPGTWSGEDKAAIAPFDAVTLDLSELWAD</sequence>
<evidence type="ECO:0000256" key="1">
    <source>
        <dbReference type="SAM" id="MobiDB-lite"/>
    </source>
</evidence>
<protein>
    <submittedName>
        <fullName evidence="3">Uma2 family endonuclease</fullName>
    </submittedName>
</protein>
<reference evidence="3 4" key="2">
    <citation type="submission" date="2020-02" db="EMBL/GenBank/DDBJ databases">
        <title>Genome sequences of Thiorhodococcus mannitoliphagus and Thiorhodococcus minor, purple sulfur photosynthetic bacteria in the gammaproteobacterial family, Chromatiaceae.</title>
        <authorList>
            <person name="Aviles F.A."/>
            <person name="Meyer T.E."/>
            <person name="Kyndt J.A."/>
        </authorList>
    </citation>
    <scope>NUCLEOTIDE SEQUENCE [LARGE SCALE GENOMIC DNA]</scope>
    <source>
        <strain evidence="3 4">DSM 18266</strain>
    </source>
</reference>
<dbReference type="SUPFAM" id="SSF52980">
    <property type="entry name" value="Restriction endonuclease-like"/>
    <property type="match status" value="1"/>
</dbReference>
<keyword evidence="4" id="KW-1185">Reference proteome</keyword>
<dbReference type="Gene3D" id="3.90.1570.10">
    <property type="entry name" value="tt1808, chain A"/>
    <property type="match status" value="1"/>
</dbReference>
<evidence type="ECO:0000313" key="3">
    <source>
        <dbReference type="EMBL" id="NEX21269.1"/>
    </source>
</evidence>
<reference evidence="4" key="1">
    <citation type="journal article" date="2020" name="Microbiol. Resour. Announc.">
        <title>Draft Genome Sequences of Thiorhodococcus mannitoliphagus and Thiorhodococcus minor, Purple Sulfur Photosynthetic Bacteria in the Gammaproteobacterial Family Chromatiaceae.</title>
        <authorList>
            <person name="Aviles F.A."/>
            <person name="Meyer T.E."/>
            <person name="Kyndt J.A."/>
        </authorList>
    </citation>
    <scope>NUCLEOTIDE SEQUENCE [LARGE SCALE GENOMIC DNA]</scope>
    <source>
        <strain evidence="4">DSM 18266</strain>
    </source>
</reference>
<dbReference type="InterPro" id="IPR008538">
    <property type="entry name" value="Uma2"/>
</dbReference>
<feature type="domain" description="Putative restriction endonuclease" evidence="2">
    <location>
        <begin position="12"/>
        <end position="169"/>
    </location>
</feature>
<dbReference type="Pfam" id="PF05685">
    <property type="entry name" value="Uma2"/>
    <property type="match status" value="1"/>
</dbReference>
<dbReference type="CDD" id="cd06260">
    <property type="entry name" value="DUF820-like"/>
    <property type="match status" value="1"/>
</dbReference>
<name>A0A6P1DU12_9GAMM</name>
<dbReference type="PANTHER" id="PTHR34107">
    <property type="entry name" value="SLL0198 PROTEIN-RELATED"/>
    <property type="match status" value="1"/>
</dbReference>
<evidence type="ECO:0000259" key="2">
    <source>
        <dbReference type="Pfam" id="PF05685"/>
    </source>
</evidence>
<keyword evidence="3" id="KW-0540">Nuclease</keyword>